<proteinExistence type="predicted"/>
<accession>H1Z393</accession>
<keyword evidence="3" id="KW-1185">Reference proteome</keyword>
<organism evidence="2 3">
    <name type="scientific">Methanoplanus limicola DSM 2279</name>
    <dbReference type="NCBI Taxonomy" id="937775"/>
    <lineage>
        <taxon>Archaea</taxon>
        <taxon>Methanobacteriati</taxon>
        <taxon>Methanobacteriota</taxon>
        <taxon>Stenosarchaea group</taxon>
        <taxon>Methanomicrobia</taxon>
        <taxon>Methanomicrobiales</taxon>
        <taxon>Methanomicrobiaceae</taxon>
        <taxon>Methanoplanus</taxon>
    </lineage>
</organism>
<keyword evidence="1" id="KW-1133">Transmembrane helix</keyword>
<evidence type="ECO:0000256" key="1">
    <source>
        <dbReference type="SAM" id="Phobius"/>
    </source>
</evidence>
<evidence type="ECO:0000313" key="2">
    <source>
        <dbReference type="EMBL" id="EHQ36508.1"/>
    </source>
</evidence>
<dbReference type="RefSeq" id="WP_004078856.1">
    <property type="nucleotide sequence ID" value="NZ_CM001436.1"/>
</dbReference>
<dbReference type="EMBL" id="CM001436">
    <property type="protein sequence ID" value="EHQ36508.1"/>
    <property type="molecule type" value="Genomic_DNA"/>
</dbReference>
<reference evidence="2 3" key="1">
    <citation type="submission" date="2011-10" db="EMBL/GenBank/DDBJ databases">
        <title>The Improved High-Quality Draft genome of Methanoplanus limicola DSM 2279.</title>
        <authorList>
            <consortium name="US DOE Joint Genome Institute (JGI-PGF)"/>
            <person name="Lucas S."/>
            <person name="Copeland A."/>
            <person name="Lapidus A."/>
            <person name="Glavina del Rio T."/>
            <person name="Dalin E."/>
            <person name="Tice H."/>
            <person name="Bruce D."/>
            <person name="Goodwin L."/>
            <person name="Pitluck S."/>
            <person name="Peters L."/>
            <person name="Mikhailova N."/>
            <person name="Lu M."/>
            <person name="Kyrpides N."/>
            <person name="Mavromatis K."/>
            <person name="Ivanova N."/>
            <person name="Markowitz V."/>
            <person name="Cheng J.-F."/>
            <person name="Hugenholtz P."/>
            <person name="Woyke T."/>
            <person name="Wu D."/>
            <person name="Wirth R."/>
            <person name="Brambilla E.-M."/>
            <person name="Klenk H.-P."/>
            <person name="Eisen J.A."/>
        </authorList>
    </citation>
    <scope>NUCLEOTIDE SEQUENCE [LARGE SCALE GENOMIC DNA]</scope>
    <source>
        <strain evidence="2 3">DSM 2279</strain>
    </source>
</reference>
<dbReference type="OrthoDB" id="109841at2157"/>
<dbReference type="STRING" id="937775.Metlim_2460"/>
<dbReference type="InParanoid" id="H1Z393"/>
<keyword evidence="1" id="KW-0472">Membrane</keyword>
<dbReference type="AlphaFoldDB" id="H1Z393"/>
<name>H1Z393_9EURY</name>
<dbReference type="Proteomes" id="UP000005741">
    <property type="component" value="Chromosome"/>
</dbReference>
<evidence type="ECO:0000313" key="3">
    <source>
        <dbReference type="Proteomes" id="UP000005741"/>
    </source>
</evidence>
<dbReference type="HOGENOM" id="CLU_1084217_0_0_2"/>
<feature type="transmembrane region" description="Helical" evidence="1">
    <location>
        <begin position="7"/>
        <end position="28"/>
    </location>
</feature>
<protein>
    <submittedName>
        <fullName evidence="2">Uncharacterized protein</fullName>
    </submittedName>
</protein>
<gene>
    <name evidence="2" type="ORF">Metlim_2460</name>
</gene>
<sequence>MKENTLLYILFAAVIFFAGGSFILLATAPDSCNPRCGPVFEVHYSDTFYLLSPDGIPGYRAETEVSYNDGEWELHIKPGEYDSSSAVSTHFPPGFDPPAYTPDIEVKDGKLYFDILLFNNVGYDLVNVTFETLSDIKIKKNTDGAYGEYSRYDPKSGEGKIIVGYFEKESFQEVRLSGPLIPAESPESFLVMVNLAFPESLKTEEGLTLEYDINGYVLPERIPDVYSVESYNLSPVSKVFRYYIE</sequence>
<keyword evidence="1" id="KW-0812">Transmembrane</keyword>